<dbReference type="AlphaFoldDB" id="A0A2W2BJP7"/>
<dbReference type="Proteomes" id="UP000248764">
    <property type="component" value="Unassembled WGS sequence"/>
</dbReference>
<evidence type="ECO:0000313" key="2">
    <source>
        <dbReference type="EMBL" id="PZF85490.1"/>
    </source>
</evidence>
<gene>
    <name evidence="2" type="ORF">C1I92_05105</name>
</gene>
<proteinExistence type="predicted"/>
<protein>
    <recommendedName>
        <fullName evidence="4">Lasso RiPP family leader peptide-containing protein</fullName>
    </recommendedName>
</protein>
<evidence type="ECO:0008006" key="4">
    <source>
        <dbReference type="Google" id="ProtNLM"/>
    </source>
</evidence>
<evidence type="ECO:0000256" key="1">
    <source>
        <dbReference type="SAM" id="MobiDB-lite"/>
    </source>
</evidence>
<organism evidence="2 3">
    <name type="scientific">Jiangella anatolica</name>
    <dbReference type="NCBI Taxonomy" id="2670374"/>
    <lineage>
        <taxon>Bacteria</taxon>
        <taxon>Bacillati</taxon>
        <taxon>Actinomycetota</taxon>
        <taxon>Actinomycetes</taxon>
        <taxon>Jiangellales</taxon>
        <taxon>Jiangellaceae</taxon>
        <taxon>Jiangella</taxon>
    </lineage>
</organism>
<dbReference type="NCBIfam" id="NF033521">
    <property type="entry name" value="lasso_leader_L3"/>
    <property type="match status" value="1"/>
</dbReference>
<dbReference type="EMBL" id="POTW01000008">
    <property type="protein sequence ID" value="PZF85490.1"/>
    <property type="molecule type" value="Genomic_DNA"/>
</dbReference>
<name>A0A2W2BJP7_9ACTN</name>
<sequence length="63" mass="6497">MDVPVISLSSEGMSKGGRGMAYEPPVLEEVGSVRDLTLALNGFGSSDNFFWFTSKPGGGGGIS</sequence>
<reference evidence="2 3" key="1">
    <citation type="submission" date="2018-01" db="EMBL/GenBank/DDBJ databases">
        <title>Draft genome sequence of Jiangella sp. GTF31.</title>
        <authorList>
            <person name="Sahin N."/>
            <person name="Ay H."/>
            <person name="Saygin H."/>
        </authorList>
    </citation>
    <scope>NUCLEOTIDE SEQUENCE [LARGE SCALE GENOMIC DNA]</scope>
    <source>
        <strain evidence="2 3">GTF31</strain>
    </source>
</reference>
<keyword evidence="3" id="KW-1185">Reference proteome</keyword>
<comment type="caution">
    <text evidence="2">The sequence shown here is derived from an EMBL/GenBank/DDBJ whole genome shotgun (WGS) entry which is preliminary data.</text>
</comment>
<evidence type="ECO:0000313" key="3">
    <source>
        <dbReference type="Proteomes" id="UP000248764"/>
    </source>
</evidence>
<feature type="region of interest" description="Disordered" evidence="1">
    <location>
        <begin position="1"/>
        <end position="20"/>
    </location>
</feature>
<accession>A0A2W2BJP7</accession>